<evidence type="ECO:0000313" key="3">
    <source>
        <dbReference type="Proteomes" id="UP000287188"/>
    </source>
</evidence>
<protein>
    <recommendedName>
        <fullName evidence="1">BsuBI/PstI restriction endonuclease domain-containing protein</fullName>
    </recommendedName>
</protein>
<proteinExistence type="predicted"/>
<dbReference type="InterPro" id="IPR009528">
    <property type="entry name" value="Restrct_endonuc_II_BsuBI_C"/>
</dbReference>
<keyword evidence="3" id="KW-1185">Reference proteome</keyword>
<dbReference type="GO" id="GO:0003677">
    <property type="term" value="F:DNA binding"/>
    <property type="evidence" value="ECO:0007669"/>
    <property type="project" value="InterPro"/>
</dbReference>
<dbReference type="Proteomes" id="UP000287188">
    <property type="component" value="Unassembled WGS sequence"/>
</dbReference>
<dbReference type="Pfam" id="PF06616">
    <property type="entry name" value="BsuBI_PstI_RE"/>
    <property type="match status" value="1"/>
</dbReference>
<evidence type="ECO:0000313" key="2">
    <source>
        <dbReference type="EMBL" id="GCE17467.1"/>
    </source>
</evidence>
<dbReference type="Gene3D" id="3.40.1350.80">
    <property type="match status" value="1"/>
</dbReference>
<dbReference type="InterPro" id="IPR041963">
    <property type="entry name" value="BsuBI/PstI_C_sf"/>
</dbReference>
<reference evidence="3" key="1">
    <citation type="submission" date="2018-12" db="EMBL/GenBank/DDBJ databases">
        <title>Tengunoibacter tsumagoiensis gen. nov., sp. nov., Dictyobacter kobayashii sp. nov., D. alpinus sp. nov., and D. joshuensis sp. nov. and description of Dictyobacteraceae fam. nov. within the order Ktedonobacterales isolated from Tengu-no-mugimeshi.</title>
        <authorList>
            <person name="Wang C.M."/>
            <person name="Zheng Y."/>
            <person name="Sakai Y."/>
            <person name="Toyoda A."/>
            <person name="Minakuchi Y."/>
            <person name="Abe K."/>
            <person name="Yokota A."/>
            <person name="Yabe S."/>
        </authorList>
    </citation>
    <scope>NUCLEOTIDE SEQUENCE [LARGE SCALE GENOMIC DNA]</scope>
    <source>
        <strain evidence="3">Uno11</strain>
    </source>
</reference>
<dbReference type="AlphaFoldDB" id="A0A402AEB4"/>
<dbReference type="EMBL" id="BIFS01000001">
    <property type="protein sequence ID" value="GCE17467.1"/>
    <property type="molecule type" value="Genomic_DNA"/>
</dbReference>
<organism evidence="2 3">
    <name type="scientific">Dictyobacter kobayashii</name>
    <dbReference type="NCBI Taxonomy" id="2014872"/>
    <lineage>
        <taxon>Bacteria</taxon>
        <taxon>Bacillati</taxon>
        <taxon>Chloroflexota</taxon>
        <taxon>Ktedonobacteria</taxon>
        <taxon>Ktedonobacterales</taxon>
        <taxon>Dictyobacteraceae</taxon>
        <taxon>Dictyobacter</taxon>
    </lineage>
</organism>
<dbReference type="GO" id="GO:0000287">
    <property type="term" value="F:magnesium ion binding"/>
    <property type="evidence" value="ECO:0007669"/>
    <property type="project" value="InterPro"/>
</dbReference>
<dbReference type="OrthoDB" id="9815272at2"/>
<accession>A0A402AEB4</accession>
<feature type="domain" description="BsuBI/PstI restriction endonuclease" evidence="1">
    <location>
        <begin position="24"/>
        <end position="158"/>
    </location>
</feature>
<gene>
    <name evidence="2" type="ORF">KDK_12670</name>
</gene>
<dbReference type="GO" id="GO:0009036">
    <property type="term" value="F:type II site-specific deoxyribonuclease activity"/>
    <property type="evidence" value="ECO:0007669"/>
    <property type="project" value="InterPro"/>
</dbReference>
<dbReference type="GO" id="GO:0009307">
    <property type="term" value="P:DNA restriction-modification system"/>
    <property type="evidence" value="ECO:0007669"/>
    <property type="project" value="InterPro"/>
</dbReference>
<sequence>MQPIHQTTLKKLDGAHFFFASPGPARHNSLLVDTIELFVPRYVPNAYLLHLQDQANTIAIFEREQLQQLGVANVHPSDLPDILLYQAKKQVLFCIDVLNRHGSISYGRKHFLEQLMLACPLRRIYISSCYDFHDYKQIASQIAWGTYTWLAHAPEHIIFHW</sequence>
<name>A0A402AEB4_9CHLR</name>
<comment type="caution">
    <text evidence="2">The sequence shown here is derived from an EMBL/GenBank/DDBJ whole genome shotgun (WGS) entry which is preliminary data.</text>
</comment>
<evidence type="ECO:0000259" key="1">
    <source>
        <dbReference type="Pfam" id="PF06616"/>
    </source>
</evidence>
<dbReference type="RefSeq" id="WP_126549145.1">
    <property type="nucleotide sequence ID" value="NZ_BIFS01000001.1"/>
</dbReference>